<dbReference type="EMBL" id="UOEO01000109">
    <property type="protein sequence ID" value="VAW19350.1"/>
    <property type="molecule type" value="Genomic_DNA"/>
</dbReference>
<evidence type="ECO:0000313" key="2">
    <source>
        <dbReference type="EMBL" id="VAW19350.1"/>
    </source>
</evidence>
<proteinExistence type="predicted"/>
<keyword evidence="1" id="KW-0472">Membrane</keyword>
<gene>
    <name evidence="2" type="ORF">MNBD_ALPHA12-1382</name>
</gene>
<dbReference type="AlphaFoldDB" id="A0A3B0TRL1"/>
<feature type="transmembrane region" description="Helical" evidence="1">
    <location>
        <begin position="26"/>
        <end position="45"/>
    </location>
</feature>
<reference evidence="2" key="1">
    <citation type="submission" date="2018-06" db="EMBL/GenBank/DDBJ databases">
        <authorList>
            <person name="Zhirakovskaya E."/>
        </authorList>
    </citation>
    <scope>NUCLEOTIDE SEQUENCE</scope>
</reference>
<accession>A0A3B0TRL1</accession>
<evidence type="ECO:0000256" key="1">
    <source>
        <dbReference type="SAM" id="Phobius"/>
    </source>
</evidence>
<name>A0A3B0TRL1_9ZZZZ</name>
<keyword evidence="1" id="KW-1133">Transmembrane helix</keyword>
<keyword evidence="1" id="KW-0812">Transmembrane</keyword>
<protein>
    <submittedName>
        <fullName evidence="2">Uncharacterized protein</fullName>
    </submittedName>
</protein>
<sequence length="46" mass="5179">MDPRVKPEGDAWWHNVGTTSLLPPPLWGGPGWGVFALIVLPHWAYR</sequence>
<organism evidence="2">
    <name type="scientific">hydrothermal vent metagenome</name>
    <dbReference type="NCBI Taxonomy" id="652676"/>
    <lineage>
        <taxon>unclassified sequences</taxon>
        <taxon>metagenomes</taxon>
        <taxon>ecological metagenomes</taxon>
    </lineage>
</organism>